<feature type="region of interest" description="Disordered" evidence="1">
    <location>
        <begin position="1"/>
        <end position="56"/>
    </location>
</feature>
<reference evidence="2" key="1">
    <citation type="submission" date="2023-04" db="EMBL/GenBank/DDBJ databases">
        <title>Colletotrichum limetticola genome sequence.</title>
        <authorList>
            <person name="Baroncelli R."/>
        </authorList>
    </citation>
    <scope>NUCLEOTIDE SEQUENCE</scope>
    <source>
        <strain evidence="2">KLA-Anderson</strain>
    </source>
</reference>
<organism evidence="2 3">
    <name type="scientific">Colletotrichum limetticola</name>
    <dbReference type="NCBI Taxonomy" id="1209924"/>
    <lineage>
        <taxon>Eukaryota</taxon>
        <taxon>Fungi</taxon>
        <taxon>Dikarya</taxon>
        <taxon>Ascomycota</taxon>
        <taxon>Pezizomycotina</taxon>
        <taxon>Sordariomycetes</taxon>
        <taxon>Hypocreomycetidae</taxon>
        <taxon>Glomerellales</taxon>
        <taxon>Glomerellaceae</taxon>
        <taxon>Colletotrichum</taxon>
        <taxon>Colletotrichum acutatum species complex</taxon>
    </lineage>
</organism>
<comment type="caution">
    <text evidence="2">The sequence shown here is derived from an EMBL/GenBank/DDBJ whole genome shotgun (WGS) entry which is preliminary data.</text>
</comment>
<proteinExistence type="predicted"/>
<dbReference type="Proteomes" id="UP001169217">
    <property type="component" value="Unassembled WGS sequence"/>
</dbReference>
<keyword evidence="3" id="KW-1185">Reference proteome</keyword>
<gene>
    <name evidence="2" type="ORF">CLIM01_14103</name>
</gene>
<feature type="compositionally biased region" description="Polar residues" evidence="1">
    <location>
        <begin position="13"/>
        <end position="26"/>
    </location>
</feature>
<sequence>MGSCCSKQDDAENTTMLPTHSITPNRSLLVEKKAPEPTQDGLVPNADPHQPPRSHNKLDFTLQVFSEAPPMYQEIPETLPPGFRNFPAGVIVILNILKEAAKLALWGHKGAWGSLNDRHGQIWLDSAYTLRPVTRNAILLHATILLLVGKALRSNMTFYFTTLPNPDTEQLSDPELNTLKSLMEVCNAQTYLQACELIKQHKVALADQGMETFIKNEENFLKTDTKDERLVKLLAFTRENLKGFWHGWPSSQLTFRNLQSLYKAANKASHNQPKLLNNTSFIYQMAVSSYKRQLTSKQVYPVTCTFLLGTRLEPAEAKKAYEKVDNFLHGQSDDINDVTFVSETQFILHYLRPVWIFKTTNSHDCRVDDWSELRNTPKYNDASIADLDGVIWLPNHGLIRRYVFDIVDDASDDIDKDEAQSFNCRTPAPRQDEIDFANRIKLATA</sequence>
<name>A0ABQ9P9J7_9PEZI</name>
<protein>
    <submittedName>
        <fullName evidence="2">Uncharacterized protein</fullName>
    </submittedName>
</protein>
<evidence type="ECO:0000313" key="2">
    <source>
        <dbReference type="EMBL" id="KAK0368540.1"/>
    </source>
</evidence>
<evidence type="ECO:0000256" key="1">
    <source>
        <dbReference type="SAM" id="MobiDB-lite"/>
    </source>
</evidence>
<evidence type="ECO:0000313" key="3">
    <source>
        <dbReference type="Proteomes" id="UP001169217"/>
    </source>
</evidence>
<accession>A0ABQ9P9J7</accession>
<dbReference type="EMBL" id="JARUPT010000825">
    <property type="protein sequence ID" value="KAK0368540.1"/>
    <property type="molecule type" value="Genomic_DNA"/>
</dbReference>